<keyword evidence="6" id="KW-0472">Membrane</keyword>
<evidence type="ECO:0000313" key="8">
    <source>
        <dbReference type="EMBL" id="VDD87575.1"/>
    </source>
</evidence>
<protein>
    <recommendedName>
        <fullName evidence="2">non-specific serine/threonine protein kinase</fullName>
        <ecNumber evidence="2">2.7.11.1</ecNumber>
    </recommendedName>
</protein>
<organism evidence="10">
    <name type="scientific">Enterobius vermicularis</name>
    <name type="common">Human pinworm</name>
    <dbReference type="NCBI Taxonomy" id="51028"/>
    <lineage>
        <taxon>Eukaryota</taxon>
        <taxon>Metazoa</taxon>
        <taxon>Ecdysozoa</taxon>
        <taxon>Nematoda</taxon>
        <taxon>Chromadorea</taxon>
        <taxon>Rhabditida</taxon>
        <taxon>Spirurina</taxon>
        <taxon>Oxyuridomorpha</taxon>
        <taxon>Oxyuroidea</taxon>
        <taxon>Oxyuridae</taxon>
        <taxon>Enterobius</taxon>
    </lineage>
</organism>
<evidence type="ECO:0000256" key="6">
    <source>
        <dbReference type="SAM" id="Phobius"/>
    </source>
</evidence>
<keyword evidence="4 5" id="KW-0067">ATP-binding</keyword>
<dbReference type="InterPro" id="IPR011009">
    <property type="entry name" value="Kinase-like_dom_sf"/>
</dbReference>
<feature type="transmembrane region" description="Helical" evidence="6">
    <location>
        <begin position="196"/>
        <end position="221"/>
    </location>
</feature>
<evidence type="ECO:0000313" key="10">
    <source>
        <dbReference type="WBParaSite" id="EVEC_0000301001-mRNA-1"/>
    </source>
</evidence>
<feature type="binding site" evidence="5">
    <location>
        <position position="45"/>
    </location>
    <ligand>
        <name>ATP</name>
        <dbReference type="ChEBI" id="CHEBI:30616"/>
    </ligand>
</feature>
<reference evidence="8 9" key="2">
    <citation type="submission" date="2018-10" db="EMBL/GenBank/DDBJ databases">
        <authorList>
            <consortium name="Pathogen Informatics"/>
        </authorList>
    </citation>
    <scope>NUCLEOTIDE SEQUENCE [LARGE SCALE GENOMIC DNA]</scope>
</reference>
<dbReference type="Gene3D" id="1.10.510.10">
    <property type="entry name" value="Transferase(Phosphotransferase) domain 1"/>
    <property type="match status" value="1"/>
</dbReference>
<dbReference type="EMBL" id="UXUI01007436">
    <property type="protein sequence ID" value="VDD87575.1"/>
    <property type="molecule type" value="Genomic_DNA"/>
</dbReference>
<dbReference type="PANTHER" id="PTHR45832">
    <property type="entry name" value="SERINE/THREONINE-PROTEIN KINASE SAMKA-RELATED-RELATED"/>
    <property type="match status" value="1"/>
</dbReference>
<evidence type="ECO:0000259" key="7">
    <source>
        <dbReference type="PROSITE" id="PS50011"/>
    </source>
</evidence>
<dbReference type="InterPro" id="IPR017441">
    <property type="entry name" value="Protein_kinase_ATP_BS"/>
</dbReference>
<dbReference type="PROSITE" id="PS00109">
    <property type="entry name" value="PROTEIN_KINASE_TYR"/>
    <property type="match status" value="1"/>
</dbReference>
<comment type="similarity">
    <text evidence="1">Belongs to the protein kinase superfamily. STE Ser/Thr protein kinase family. STE20 subfamily.</text>
</comment>
<dbReference type="PROSITE" id="PS00107">
    <property type="entry name" value="PROTEIN_KINASE_ATP"/>
    <property type="match status" value="1"/>
</dbReference>
<keyword evidence="6" id="KW-1133">Transmembrane helix</keyword>
<keyword evidence="9" id="KW-1185">Reference proteome</keyword>
<evidence type="ECO:0000313" key="9">
    <source>
        <dbReference type="Proteomes" id="UP000274131"/>
    </source>
</evidence>
<feature type="transmembrane region" description="Helical" evidence="6">
    <location>
        <begin position="12"/>
        <end position="32"/>
    </location>
</feature>
<dbReference type="Pfam" id="PF00069">
    <property type="entry name" value="Pkinase"/>
    <property type="match status" value="1"/>
</dbReference>
<keyword evidence="6" id="KW-0812">Transmembrane</keyword>
<dbReference type="EC" id="2.7.11.1" evidence="2"/>
<feature type="transmembrane region" description="Helical" evidence="6">
    <location>
        <begin position="150"/>
        <end position="171"/>
    </location>
</feature>
<evidence type="ECO:0000256" key="5">
    <source>
        <dbReference type="PROSITE-ProRule" id="PRU10141"/>
    </source>
</evidence>
<dbReference type="PROSITE" id="PS50011">
    <property type="entry name" value="PROTEIN_KINASE_DOM"/>
    <property type="match status" value="1"/>
</dbReference>
<dbReference type="GO" id="GO:0005524">
    <property type="term" value="F:ATP binding"/>
    <property type="evidence" value="ECO:0007669"/>
    <property type="project" value="UniProtKB-UniRule"/>
</dbReference>
<dbReference type="GO" id="GO:0004674">
    <property type="term" value="F:protein serine/threonine kinase activity"/>
    <property type="evidence" value="ECO:0007669"/>
    <property type="project" value="UniProtKB-EC"/>
</dbReference>
<dbReference type="WBParaSite" id="EVEC_0000301001-mRNA-1">
    <property type="protein sequence ID" value="EVEC_0000301001-mRNA-1"/>
    <property type="gene ID" value="EVEC_0000301001"/>
</dbReference>
<dbReference type="InterPro" id="IPR008266">
    <property type="entry name" value="Tyr_kinase_AS"/>
</dbReference>
<name>A0A0N4UZG0_ENTVE</name>
<gene>
    <name evidence="8" type="ORF">EVEC_LOCUS2718</name>
</gene>
<keyword evidence="3 5" id="KW-0547">Nucleotide-binding</keyword>
<sequence>TAGGLFKGDGYWQFYFLLKTVGKGGFGTVYLAKRLRDNKEVAIKKIPRDKALSKNVKKEINALKQLEHSTIIEFYDEFVDGGVQYIVMEYCPHGSLRDYVLNHEKLPKDCVAYVLRRLVSGVMYIHSMNMVHRDLSAQNILICDIRRHGILEVVNIIALIKVALCTILVYLPSFKKEDCIHLQAHQGTWTGNEDRLEFLCFCGLLVLGLVCKISCSSFSLLKLFLGSCFDRSIVFH</sequence>
<dbReference type="PANTHER" id="PTHR45832:SF22">
    <property type="entry name" value="SERINE_THREONINE-PROTEIN KINASE SAMKA-RELATED"/>
    <property type="match status" value="1"/>
</dbReference>
<feature type="domain" description="Protein kinase" evidence="7">
    <location>
        <begin position="15"/>
        <end position="236"/>
    </location>
</feature>
<evidence type="ECO:0000256" key="4">
    <source>
        <dbReference type="ARBA" id="ARBA00022840"/>
    </source>
</evidence>
<evidence type="ECO:0000256" key="1">
    <source>
        <dbReference type="ARBA" id="ARBA00008874"/>
    </source>
</evidence>
<proteinExistence type="inferred from homology"/>
<dbReference type="OrthoDB" id="346907at2759"/>
<evidence type="ECO:0000256" key="3">
    <source>
        <dbReference type="ARBA" id="ARBA00022741"/>
    </source>
</evidence>
<dbReference type="AlphaFoldDB" id="A0A0N4UZG0"/>
<dbReference type="SUPFAM" id="SSF56112">
    <property type="entry name" value="Protein kinase-like (PK-like)"/>
    <property type="match status" value="1"/>
</dbReference>
<accession>A0A0N4UZG0</accession>
<reference evidence="10" key="1">
    <citation type="submission" date="2017-02" db="UniProtKB">
        <authorList>
            <consortium name="WormBaseParasite"/>
        </authorList>
    </citation>
    <scope>IDENTIFICATION</scope>
</reference>
<dbReference type="STRING" id="51028.A0A0N4UZG0"/>
<dbReference type="InterPro" id="IPR000719">
    <property type="entry name" value="Prot_kinase_dom"/>
</dbReference>
<dbReference type="InterPro" id="IPR051931">
    <property type="entry name" value="PAK3-like"/>
</dbReference>
<dbReference type="Proteomes" id="UP000274131">
    <property type="component" value="Unassembled WGS sequence"/>
</dbReference>
<evidence type="ECO:0000256" key="2">
    <source>
        <dbReference type="ARBA" id="ARBA00012513"/>
    </source>
</evidence>